<dbReference type="EMBL" id="SMCS01000003">
    <property type="protein sequence ID" value="TCV94985.1"/>
    <property type="molecule type" value="Genomic_DNA"/>
</dbReference>
<proteinExistence type="predicted"/>
<accession>A0A4R3YQ03</accession>
<dbReference type="CDD" id="cd15482">
    <property type="entry name" value="Sialidase_non-viral"/>
    <property type="match status" value="1"/>
</dbReference>
<sequence length="395" mass="42892">MWRRLLLLCLVPFAVAAQAHEGMAMDHAAMGGHTSTLGFGAALEPGGRLWVVDAAGQHIRVRHSDDMGRTLSDPVIVNPTPEPIYAEGENRPKIVLGPKGEIYVSWSQPRAKPYTGFVRFSRSLDGGAHFDAPVTVHTDRAEITHRFDSIAVDGKGRVVVAWIDKRDLEAATASNKPYLGAATYYTWSDDRGATFHPEKKITDQSCECCRIALAATPDGNIAAFFRAIYGDNIRDHAYALLQTDSPPVKAQRATFTQWHIEGCPHHGPSLAIAHDGTRHAVWFSAADGKATIWYGQLVPGKAPVHTLEVAGAGAAHADLAVAGTHVWIVYHQQTAEGLSLMLRESTDGGAHFTEAREIARTAGSAGWPQLLLRDGRAFVAWNTTDGFRLVLTELL</sequence>
<evidence type="ECO:0000313" key="2">
    <source>
        <dbReference type="EMBL" id="TCV94985.1"/>
    </source>
</evidence>
<dbReference type="Proteomes" id="UP000295645">
    <property type="component" value="Unassembled WGS sequence"/>
</dbReference>
<comment type="caution">
    <text evidence="2">The sequence shown here is derived from an EMBL/GenBank/DDBJ whole genome shotgun (WGS) entry which is preliminary data.</text>
</comment>
<feature type="chain" id="PRO_5021012792" description="BNR repeat protein" evidence="1">
    <location>
        <begin position="20"/>
        <end position="395"/>
    </location>
</feature>
<evidence type="ECO:0000313" key="3">
    <source>
        <dbReference type="Proteomes" id="UP000295645"/>
    </source>
</evidence>
<dbReference type="AlphaFoldDB" id="A0A4R3YQ03"/>
<name>A0A4R3YQ03_9GAMM</name>
<reference evidence="2 3" key="1">
    <citation type="submission" date="2019-03" db="EMBL/GenBank/DDBJ databases">
        <title>Above-ground endophytic microbial communities from plants in different locations in the United States.</title>
        <authorList>
            <person name="Frank C."/>
        </authorList>
    </citation>
    <scope>NUCLEOTIDE SEQUENCE [LARGE SCALE GENOMIC DNA]</scope>
    <source>
        <strain evidence="2 3">LP_13_YM</strain>
    </source>
</reference>
<feature type="signal peptide" evidence="1">
    <location>
        <begin position="1"/>
        <end position="19"/>
    </location>
</feature>
<dbReference type="OrthoDB" id="9764969at2"/>
<keyword evidence="1" id="KW-0732">Signal</keyword>
<dbReference type="RefSeq" id="WP_132143762.1">
    <property type="nucleotide sequence ID" value="NZ_SMCS01000003.1"/>
</dbReference>
<organism evidence="2 3">
    <name type="scientific">Luteibacter rhizovicinus</name>
    <dbReference type="NCBI Taxonomy" id="242606"/>
    <lineage>
        <taxon>Bacteria</taxon>
        <taxon>Pseudomonadati</taxon>
        <taxon>Pseudomonadota</taxon>
        <taxon>Gammaproteobacteria</taxon>
        <taxon>Lysobacterales</taxon>
        <taxon>Rhodanobacteraceae</taxon>
        <taxon>Luteibacter</taxon>
    </lineage>
</organism>
<protein>
    <recommendedName>
        <fullName evidence="4">BNR repeat protein</fullName>
    </recommendedName>
</protein>
<dbReference type="SUPFAM" id="SSF50939">
    <property type="entry name" value="Sialidases"/>
    <property type="match status" value="1"/>
</dbReference>
<dbReference type="InterPro" id="IPR036278">
    <property type="entry name" value="Sialidase_sf"/>
</dbReference>
<evidence type="ECO:0008006" key="4">
    <source>
        <dbReference type="Google" id="ProtNLM"/>
    </source>
</evidence>
<keyword evidence="3" id="KW-1185">Reference proteome</keyword>
<dbReference type="Gene3D" id="2.120.10.10">
    <property type="match status" value="1"/>
</dbReference>
<gene>
    <name evidence="2" type="ORF">EC912_103478</name>
</gene>
<evidence type="ECO:0000256" key="1">
    <source>
        <dbReference type="SAM" id="SignalP"/>
    </source>
</evidence>